<keyword evidence="1 6" id="KW-0963">Cytoplasm</keyword>
<dbReference type="InterPro" id="IPR013325">
    <property type="entry name" value="RNA_pol_sigma_r2"/>
</dbReference>
<dbReference type="STRING" id="520767.ATZ99_16320"/>
<dbReference type="RefSeq" id="WP_068748755.1">
    <property type="nucleotide sequence ID" value="NZ_LOHZ01000035.1"/>
</dbReference>
<dbReference type="AlphaFoldDB" id="A0A162MDT8"/>
<evidence type="ECO:0000256" key="5">
    <source>
        <dbReference type="ARBA" id="ARBA00023163"/>
    </source>
</evidence>
<dbReference type="EMBL" id="LOHZ01000035">
    <property type="protein sequence ID" value="KYO65398.1"/>
    <property type="molecule type" value="Genomic_DNA"/>
</dbReference>
<protein>
    <recommendedName>
        <fullName evidence="6">RNA polymerase sigma factor SigI</fullName>
    </recommendedName>
</protein>
<feature type="DNA-binding region" description="H-T-H motif" evidence="6">
    <location>
        <begin position="194"/>
        <end position="213"/>
    </location>
</feature>
<dbReference type="OrthoDB" id="3190733at2"/>
<dbReference type="NCBIfam" id="TIGR02937">
    <property type="entry name" value="sigma70-ECF"/>
    <property type="match status" value="1"/>
</dbReference>
<keyword evidence="2 6" id="KW-0805">Transcription regulation</keyword>
<evidence type="ECO:0000256" key="1">
    <source>
        <dbReference type="ARBA" id="ARBA00022490"/>
    </source>
</evidence>
<comment type="subunit">
    <text evidence="6">Interacts with RsgI.</text>
</comment>
<keyword evidence="5 6" id="KW-0804">Transcription</keyword>
<evidence type="ECO:0000259" key="7">
    <source>
        <dbReference type="Pfam" id="PF04542"/>
    </source>
</evidence>
<evidence type="ECO:0000256" key="4">
    <source>
        <dbReference type="ARBA" id="ARBA00023125"/>
    </source>
</evidence>
<dbReference type="GO" id="GO:0016987">
    <property type="term" value="F:sigma factor activity"/>
    <property type="evidence" value="ECO:0007669"/>
    <property type="project" value="UniProtKB-UniRule"/>
</dbReference>
<dbReference type="PATRIC" id="fig|520767.4.peg.1748"/>
<comment type="caution">
    <text evidence="8">The sequence shown here is derived from an EMBL/GenBank/DDBJ whole genome shotgun (WGS) entry which is preliminary data.</text>
</comment>
<name>A0A162MDT8_9FIRM</name>
<dbReference type="InterPro" id="IPR014284">
    <property type="entry name" value="RNA_pol_sigma-70_dom"/>
</dbReference>
<evidence type="ECO:0000313" key="9">
    <source>
        <dbReference type="Proteomes" id="UP000075737"/>
    </source>
</evidence>
<evidence type="ECO:0000313" key="8">
    <source>
        <dbReference type="EMBL" id="KYO65398.1"/>
    </source>
</evidence>
<keyword evidence="3 6" id="KW-0731">Sigma factor</keyword>
<reference evidence="8 9" key="1">
    <citation type="submission" date="2015-12" db="EMBL/GenBank/DDBJ databases">
        <title>Draft genome of Thermovenabulum gondwanense isolated from a red thermophilic microbial mat colonisisng an outflow channel of a bore well.</title>
        <authorList>
            <person name="Patel B.K."/>
        </authorList>
    </citation>
    <scope>NUCLEOTIDE SEQUENCE [LARGE SCALE GENOMIC DNA]</scope>
    <source>
        <strain evidence="8 9">R270</strain>
    </source>
</reference>
<dbReference type="PIRSF" id="PIRSF038953">
    <property type="entry name" value="SigI"/>
    <property type="match status" value="1"/>
</dbReference>
<gene>
    <name evidence="6 8" type="primary">sigI</name>
    <name evidence="8" type="ORF">ATZ99_16320</name>
</gene>
<dbReference type="InterPro" id="IPR007627">
    <property type="entry name" value="RNA_pol_sigma70_r2"/>
</dbReference>
<comment type="function">
    <text evidence="6">Sigma factors are initiation factors that promote the attachment of RNA polymerase to specific initiation sites and are then released.</text>
</comment>
<evidence type="ECO:0000256" key="2">
    <source>
        <dbReference type="ARBA" id="ARBA00023015"/>
    </source>
</evidence>
<comment type="similarity">
    <text evidence="6">Belongs to the sigma-70 factor family. SigI subfamily.</text>
</comment>
<keyword evidence="4 6" id="KW-0238">DNA-binding</keyword>
<dbReference type="Proteomes" id="UP000075737">
    <property type="component" value="Unassembled WGS sequence"/>
</dbReference>
<dbReference type="NCBIfam" id="TIGR02895">
    <property type="entry name" value="spore_sigI"/>
    <property type="match status" value="1"/>
</dbReference>
<dbReference type="HAMAP" id="MF_02064">
    <property type="entry name" value="Sigma70_SigI"/>
    <property type="match status" value="1"/>
</dbReference>
<dbReference type="GO" id="GO:0003677">
    <property type="term" value="F:DNA binding"/>
    <property type="evidence" value="ECO:0007669"/>
    <property type="project" value="UniProtKB-UniRule"/>
</dbReference>
<dbReference type="Gene3D" id="1.10.1740.10">
    <property type="match status" value="1"/>
</dbReference>
<evidence type="ECO:0000256" key="3">
    <source>
        <dbReference type="ARBA" id="ARBA00023082"/>
    </source>
</evidence>
<feature type="domain" description="RNA polymerase sigma-70 region 2" evidence="7">
    <location>
        <begin position="23"/>
        <end position="93"/>
    </location>
</feature>
<proteinExistence type="inferred from homology"/>
<dbReference type="Pfam" id="PF04542">
    <property type="entry name" value="Sigma70_r2"/>
    <property type="match status" value="1"/>
</dbReference>
<dbReference type="SUPFAM" id="SSF88946">
    <property type="entry name" value="Sigma2 domain of RNA polymerase sigma factors"/>
    <property type="match status" value="1"/>
</dbReference>
<keyword evidence="6" id="KW-0346">Stress response</keyword>
<comment type="activity regulation">
    <text evidence="6">Negatively regulated by the anti-sigma-I factor RsgI.</text>
</comment>
<dbReference type="GO" id="GO:0005737">
    <property type="term" value="C:cytoplasm"/>
    <property type="evidence" value="ECO:0007669"/>
    <property type="project" value="UniProtKB-SubCell"/>
</dbReference>
<evidence type="ECO:0000256" key="6">
    <source>
        <dbReference type="HAMAP-Rule" id="MF_02064"/>
    </source>
</evidence>
<dbReference type="InterPro" id="IPR014244">
    <property type="entry name" value="RNA_pol_sigma-I"/>
</dbReference>
<feature type="short sequence motif" description="Polymerase core binding" evidence="6">
    <location>
        <begin position="49"/>
        <end position="62"/>
    </location>
</feature>
<accession>A0A162MDT8</accession>
<organism evidence="8 9">
    <name type="scientific">Thermovenabulum gondwanense</name>
    <dbReference type="NCBI Taxonomy" id="520767"/>
    <lineage>
        <taxon>Bacteria</taxon>
        <taxon>Bacillati</taxon>
        <taxon>Bacillota</taxon>
        <taxon>Clostridia</taxon>
        <taxon>Thermosediminibacterales</taxon>
        <taxon>Thermosediminibacteraceae</taxon>
        <taxon>Thermovenabulum</taxon>
    </lineage>
</organism>
<dbReference type="GO" id="GO:0006352">
    <property type="term" value="P:DNA-templated transcription initiation"/>
    <property type="evidence" value="ECO:0007669"/>
    <property type="project" value="UniProtKB-UniRule"/>
</dbReference>
<sequence length="239" mass="28525">MEFNSINERVKSIKNEKERLNEFIEEYKPFIASCVESVTGRKVEYGCDDELSIALMAFNEAIVKYDIDKGNFLSFARGVIKNRLIDYYRKERREKSKILYLSKDEGEEDEEVFDKMSSDRSLEIYEEKEISYLRRLEIEAFKKELEDFGINLFDVAKSSPRIKATKKECSRIIHYILENKELLEIILKKKYLPVEKIASGMKIHRKKIERCRNYIIAGVLILKGDYNYLREYIDWRFED</sequence>
<keyword evidence="9" id="KW-1185">Reference proteome</keyword>
<comment type="subcellular location">
    <subcellularLocation>
        <location evidence="6">Cytoplasm</location>
    </subcellularLocation>
</comment>